<dbReference type="InterPro" id="IPR022042">
    <property type="entry name" value="snRNA-activating_su3"/>
</dbReference>
<dbReference type="GO" id="GO:0003681">
    <property type="term" value="F:bent DNA binding"/>
    <property type="evidence" value="ECO:0007669"/>
    <property type="project" value="TreeGrafter"/>
</dbReference>
<dbReference type="GO" id="GO:0001006">
    <property type="term" value="F:RNA polymerase III type 3 promoter sequence-specific DNA binding"/>
    <property type="evidence" value="ECO:0007669"/>
    <property type="project" value="TreeGrafter"/>
</dbReference>
<dbReference type="GO" id="GO:0001046">
    <property type="term" value="F:core promoter sequence-specific DNA binding"/>
    <property type="evidence" value="ECO:0007669"/>
    <property type="project" value="TreeGrafter"/>
</dbReference>
<comment type="caution">
    <text evidence="11">The sequence shown here is derived from an EMBL/GenBank/DDBJ whole genome shotgun (WGS) entry which is preliminary data.</text>
</comment>
<evidence type="ECO:0000256" key="4">
    <source>
        <dbReference type="ARBA" id="ARBA00023015"/>
    </source>
</evidence>
<evidence type="ECO:0000313" key="12">
    <source>
        <dbReference type="Proteomes" id="UP000823561"/>
    </source>
</evidence>
<evidence type="ECO:0000256" key="1">
    <source>
        <dbReference type="ARBA" id="ARBA00004123"/>
    </source>
</evidence>
<keyword evidence="5" id="KW-0238">DNA-binding</keyword>
<sequence length="384" mass="44775">MAESNADETLGGNVPRYESNALNSQIIHIGSFRNVWLETLPPDLYSYETKSEEIENAQFAELLEIPTETLNELKDICSVDSLKSHSDDDQPVDTSVVPPDPELACLRLRKKRQDYKETLVRDNLGRHDNYSNEMESVHLGLMPEDSTSVVPAGEIVLSFNIIYPVIFERFKHVRAYQTLQVLGSQKLTELRDAICCVSDLQVFGEFSNTPDATPQYISKDHYKSAFFYFEGVFYNDMRYPECRDISETTREWAKTRDYPEFKTAKMEDTTFYDLRMKIGYPYFYCHQGDCEHVMVLTDIRLIHADDCRDRTLYPLLVHKHRVITRKCCVCHLYISRWITTNDRLAPMDPCLFCDKCFRMLHYDDQGNKLYDFQAYAYVDPGVFN</sequence>
<evidence type="ECO:0000256" key="10">
    <source>
        <dbReference type="ARBA" id="ARBA00029606"/>
    </source>
</evidence>
<dbReference type="Proteomes" id="UP000823561">
    <property type="component" value="Chromosome 1"/>
</dbReference>
<evidence type="ECO:0000256" key="3">
    <source>
        <dbReference type="ARBA" id="ARBA00013634"/>
    </source>
</evidence>
<keyword evidence="6" id="KW-0804">Transcription</keyword>
<keyword evidence="4" id="KW-0805">Transcription regulation</keyword>
<proteinExistence type="inferred from homology"/>
<dbReference type="GO" id="GO:0000978">
    <property type="term" value="F:RNA polymerase II cis-regulatory region sequence-specific DNA binding"/>
    <property type="evidence" value="ECO:0007669"/>
    <property type="project" value="TreeGrafter"/>
</dbReference>
<dbReference type="PANTHER" id="PTHR13421:SF16">
    <property type="entry name" value="SNRNA-ACTIVATING PROTEIN COMPLEX SUBUNIT 3"/>
    <property type="match status" value="1"/>
</dbReference>
<comment type="subcellular location">
    <subcellularLocation>
        <location evidence="1">Nucleus</location>
    </subcellularLocation>
</comment>
<dbReference type="AlphaFoldDB" id="A0AAV6HK06"/>
<keyword evidence="7" id="KW-0539">Nucleus</keyword>
<dbReference type="GO" id="GO:0042796">
    <property type="term" value="P:snRNA transcription by RNA polymerase III"/>
    <property type="evidence" value="ECO:0007669"/>
    <property type="project" value="TreeGrafter"/>
</dbReference>
<keyword evidence="12" id="KW-1185">Reference proteome</keyword>
<name>A0AAV6HK06_9TELE</name>
<organism evidence="11 12">
    <name type="scientific">Alosa alosa</name>
    <name type="common">allis shad</name>
    <dbReference type="NCBI Taxonomy" id="278164"/>
    <lineage>
        <taxon>Eukaryota</taxon>
        <taxon>Metazoa</taxon>
        <taxon>Chordata</taxon>
        <taxon>Craniata</taxon>
        <taxon>Vertebrata</taxon>
        <taxon>Euteleostomi</taxon>
        <taxon>Actinopterygii</taxon>
        <taxon>Neopterygii</taxon>
        <taxon>Teleostei</taxon>
        <taxon>Clupei</taxon>
        <taxon>Clupeiformes</taxon>
        <taxon>Clupeoidei</taxon>
        <taxon>Clupeidae</taxon>
        <taxon>Alosa</taxon>
    </lineage>
</organism>
<accession>A0AAV6HK06</accession>
<gene>
    <name evidence="11" type="ORF">AALO_G00008530</name>
</gene>
<evidence type="ECO:0000256" key="5">
    <source>
        <dbReference type="ARBA" id="ARBA00023125"/>
    </source>
</evidence>
<evidence type="ECO:0000256" key="7">
    <source>
        <dbReference type="ARBA" id="ARBA00023242"/>
    </source>
</evidence>
<evidence type="ECO:0000313" key="11">
    <source>
        <dbReference type="EMBL" id="KAG5285881.1"/>
    </source>
</evidence>
<evidence type="ECO:0000256" key="8">
    <source>
        <dbReference type="ARBA" id="ARBA00025193"/>
    </source>
</evidence>
<comment type="function">
    <text evidence="8">Part of the SNAPc complex required for the transcription of both RNA polymerase II and III small-nuclear RNA genes. Binds to the proximal sequence element (PSE), a non-TATA-box basal promoter element common to these 2 types of genes. Recruits TBP and BRF2 to the U6 snRNA TATA box.</text>
</comment>
<comment type="subunit">
    <text evidence="9">Part of the SNAPc complex composed of 5 subunits: SNAPC1, SNAPC2, SNAPC3, SNAPC4 and SNAPC5. SNAPC3 interacts with SNAPC1.</text>
</comment>
<protein>
    <recommendedName>
        <fullName evidence="3">snRNA-activating protein complex subunit 3</fullName>
    </recommendedName>
    <alternativeName>
        <fullName evidence="10">Small nuclear RNA-activating complex polypeptide 3</fullName>
    </alternativeName>
</protein>
<dbReference type="GO" id="GO:0005634">
    <property type="term" value="C:nucleus"/>
    <property type="evidence" value="ECO:0007669"/>
    <property type="project" value="UniProtKB-SubCell"/>
</dbReference>
<dbReference type="GO" id="GO:0042795">
    <property type="term" value="P:snRNA transcription by RNA polymerase II"/>
    <property type="evidence" value="ECO:0007669"/>
    <property type="project" value="TreeGrafter"/>
</dbReference>
<comment type="similarity">
    <text evidence="2">Belongs to the SNAPC3/SRD2 family.</text>
</comment>
<evidence type="ECO:0000256" key="9">
    <source>
        <dbReference type="ARBA" id="ARBA00025958"/>
    </source>
</evidence>
<dbReference type="Pfam" id="PF12251">
    <property type="entry name" value="SNAPC3"/>
    <property type="match status" value="1"/>
</dbReference>
<evidence type="ECO:0000256" key="6">
    <source>
        <dbReference type="ARBA" id="ARBA00023163"/>
    </source>
</evidence>
<evidence type="ECO:0000256" key="2">
    <source>
        <dbReference type="ARBA" id="ARBA00010410"/>
    </source>
</evidence>
<dbReference type="PANTHER" id="PTHR13421">
    <property type="entry name" value="SNRNA-ACTIVATING PROTEIN COMPLEX SUBUNIT 3"/>
    <property type="match status" value="1"/>
</dbReference>
<dbReference type="EMBL" id="JADWDJ010000001">
    <property type="protein sequence ID" value="KAG5285881.1"/>
    <property type="molecule type" value="Genomic_DNA"/>
</dbReference>
<dbReference type="GO" id="GO:0019185">
    <property type="term" value="C:snRNA-activating protein complex"/>
    <property type="evidence" value="ECO:0007669"/>
    <property type="project" value="TreeGrafter"/>
</dbReference>
<reference evidence="11 12" key="1">
    <citation type="submission" date="2020-10" db="EMBL/GenBank/DDBJ databases">
        <title>Chromosome-scale genome assembly of the Allis shad, Alosa alosa.</title>
        <authorList>
            <person name="Margot Z."/>
            <person name="Christophe K."/>
            <person name="Cabau C."/>
            <person name="Louis A."/>
            <person name="Berthelot C."/>
            <person name="Parey E."/>
            <person name="Roest Crollius H."/>
            <person name="Montfort J."/>
            <person name="Robinson-Rechavi M."/>
            <person name="Bucao C."/>
            <person name="Bouchez O."/>
            <person name="Gislard M."/>
            <person name="Lluch J."/>
            <person name="Milhes M."/>
            <person name="Lampietro C."/>
            <person name="Lopez Roques C."/>
            <person name="Donnadieu C."/>
            <person name="Braasch I."/>
            <person name="Desvignes T."/>
            <person name="Postlethwait J."/>
            <person name="Bobe J."/>
            <person name="Guiguen Y."/>
        </authorList>
    </citation>
    <scope>NUCLEOTIDE SEQUENCE [LARGE SCALE GENOMIC DNA]</scope>
    <source>
        <strain evidence="11">M-15738</strain>
        <tissue evidence="11">Blood</tissue>
    </source>
</reference>